<proteinExistence type="predicted"/>
<dbReference type="Proteomes" id="UP000030748">
    <property type="component" value="Unassembled WGS sequence"/>
</dbReference>
<gene>
    <name evidence="1" type="ORF">MIMGU_mgv1a017287mg</name>
</gene>
<dbReference type="EMBL" id="KI630880">
    <property type="protein sequence ID" value="EYU32057.1"/>
    <property type="molecule type" value="Genomic_DNA"/>
</dbReference>
<reference evidence="1 2" key="1">
    <citation type="journal article" date="2013" name="Proc. Natl. Acad. Sci. U.S.A.">
        <title>Fine-scale variation in meiotic recombination in Mimulus inferred from population shotgun sequencing.</title>
        <authorList>
            <person name="Hellsten U."/>
            <person name="Wright K.M."/>
            <person name="Jenkins J."/>
            <person name="Shu S."/>
            <person name="Yuan Y."/>
            <person name="Wessler S.R."/>
            <person name="Schmutz J."/>
            <person name="Willis J.H."/>
            <person name="Rokhsar D.S."/>
        </authorList>
    </citation>
    <scope>NUCLEOTIDE SEQUENCE [LARGE SCALE GENOMIC DNA]</scope>
    <source>
        <strain evidence="2">cv. DUN x IM62</strain>
    </source>
</reference>
<dbReference type="AlphaFoldDB" id="A0A022QTP5"/>
<protein>
    <submittedName>
        <fullName evidence="1">Uncharacterized protein</fullName>
    </submittedName>
</protein>
<keyword evidence="2" id="KW-1185">Reference proteome</keyword>
<name>A0A022QTP5_ERYGU</name>
<accession>A0A022QTP5</accession>
<organism evidence="1 2">
    <name type="scientific">Erythranthe guttata</name>
    <name type="common">Yellow monkey flower</name>
    <name type="synonym">Mimulus guttatus</name>
    <dbReference type="NCBI Taxonomy" id="4155"/>
    <lineage>
        <taxon>Eukaryota</taxon>
        <taxon>Viridiplantae</taxon>
        <taxon>Streptophyta</taxon>
        <taxon>Embryophyta</taxon>
        <taxon>Tracheophyta</taxon>
        <taxon>Spermatophyta</taxon>
        <taxon>Magnoliopsida</taxon>
        <taxon>eudicotyledons</taxon>
        <taxon>Gunneridae</taxon>
        <taxon>Pentapetalae</taxon>
        <taxon>asterids</taxon>
        <taxon>lamiids</taxon>
        <taxon>Lamiales</taxon>
        <taxon>Phrymaceae</taxon>
        <taxon>Erythranthe</taxon>
    </lineage>
</organism>
<sequence length="84" mass="9477">MKYADFTVVYEGTLGVVFNKINAKIYAAIYGVDIDSHIDRFGLPRLYTRSFMQLDNFVPSNDNDTGSRPTANLIALIDKRQEGN</sequence>
<evidence type="ECO:0000313" key="1">
    <source>
        <dbReference type="EMBL" id="EYU32057.1"/>
    </source>
</evidence>
<evidence type="ECO:0000313" key="2">
    <source>
        <dbReference type="Proteomes" id="UP000030748"/>
    </source>
</evidence>